<dbReference type="InterPro" id="IPR046816">
    <property type="entry name" value="MmeI_Mtase"/>
</dbReference>
<evidence type="ECO:0000256" key="4">
    <source>
        <dbReference type="ARBA" id="ARBA00047942"/>
    </source>
</evidence>
<comment type="caution">
    <text evidence="9">The sequence shown here is derived from an EMBL/GenBank/DDBJ whole genome shotgun (WGS) entry which is preliminary data.</text>
</comment>
<dbReference type="PRINTS" id="PR00507">
    <property type="entry name" value="N12N6MTFRASE"/>
</dbReference>
<comment type="catalytic activity">
    <reaction evidence="4">
        <text>a 2'-deoxyadenosine in DNA + S-adenosyl-L-methionine = an N(6)-methyl-2'-deoxyadenosine in DNA + S-adenosyl-L-homocysteine + H(+)</text>
        <dbReference type="Rhea" id="RHEA:15197"/>
        <dbReference type="Rhea" id="RHEA-COMP:12418"/>
        <dbReference type="Rhea" id="RHEA-COMP:12419"/>
        <dbReference type="ChEBI" id="CHEBI:15378"/>
        <dbReference type="ChEBI" id="CHEBI:57856"/>
        <dbReference type="ChEBI" id="CHEBI:59789"/>
        <dbReference type="ChEBI" id="CHEBI:90615"/>
        <dbReference type="ChEBI" id="CHEBI:90616"/>
        <dbReference type="EC" id="2.1.1.72"/>
    </reaction>
</comment>
<feature type="domain" description="MmeI-like helicase spacer" evidence="6">
    <location>
        <begin position="249"/>
        <end position="321"/>
    </location>
</feature>
<evidence type="ECO:0000256" key="3">
    <source>
        <dbReference type="ARBA" id="ARBA00022679"/>
    </source>
</evidence>
<dbReference type="PROSITE" id="PS00092">
    <property type="entry name" value="N6_MTASE"/>
    <property type="match status" value="1"/>
</dbReference>
<evidence type="ECO:0000256" key="2">
    <source>
        <dbReference type="ARBA" id="ARBA00022603"/>
    </source>
</evidence>
<dbReference type="PANTHER" id="PTHR33841:SF1">
    <property type="entry name" value="DNA METHYLTRANSFERASE A"/>
    <property type="match status" value="1"/>
</dbReference>
<evidence type="ECO:0000259" key="6">
    <source>
        <dbReference type="Pfam" id="PF20465"/>
    </source>
</evidence>
<dbReference type="InterPro" id="IPR046820">
    <property type="entry name" value="MmeI_TRD"/>
</dbReference>
<dbReference type="Gene3D" id="3.40.50.150">
    <property type="entry name" value="Vaccinia Virus protein VP39"/>
    <property type="match status" value="1"/>
</dbReference>
<dbReference type="InterPro" id="IPR046817">
    <property type="entry name" value="MmeI_N"/>
</dbReference>
<gene>
    <name evidence="9" type="ORF">H8B15_18915</name>
</gene>
<dbReference type="EMBL" id="JACSCY010000021">
    <property type="protein sequence ID" value="MBC6613001.1"/>
    <property type="molecule type" value="Genomic_DNA"/>
</dbReference>
<dbReference type="InterPro" id="IPR029063">
    <property type="entry name" value="SAM-dependent_MTases_sf"/>
</dbReference>
<dbReference type="EC" id="2.1.1.72" evidence="1"/>
<feature type="domain" description="MmeI-like target recognition" evidence="7">
    <location>
        <begin position="771"/>
        <end position="952"/>
    </location>
</feature>
<protein>
    <recommendedName>
        <fullName evidence="1">site-specific DNA-methyltransferase (adenine-specific)</fullName>
        <ecNumber evidence="1">2.1.1.72</ecNumber>
    </recommendedName>
</protein>
<evidence type="ECO:0000313" key="10">
    <source>
        <dbReference type="Proteomes" id="UP000622017"/>
    </source>
</evidence>
<dbReference type="GO" id="GO:0032259">
    <property type="term" value="P:methylation"/>
    <property type="evidence" value="ECO:0007669"/>
    <property type="project" value="UniProtKB-KW"/>
</dbReference>
<dbReference type="InterPro" id="IPR050953">
    <property type="entry name" value="N4_N6_ade-DNA_methylase"/>
</dbReference>
<reference evidence="9 10" key="1">
    <citation type="submission" date="2020-08" db="EMBL/GenBank/DDBJ databases">
        <title>Hymenobacter sp.</title>
        <authorList>
            <person name="Kim M.K."/>
        </authorList>
    </citation>
    <scope>NUCLEOTIDE SEQUENCE [LARGE SCALE GENOMIC DNA]</scope>
    <source>
        <strain evidence="9 10">BT507</strain>
    </source>
</reference>
<organism evidence="9 10">
    <name type="scientific">Hymenobacter citatus</name>
    <dbReference type="NCBI Taxonomy" id="2763506"/>
    <lineage>
        <taxon>Bacteria</taxon>
        <taxon>Pseudomonadati</taxon>
        <taxon>Bacteroidota</taxon>
        <taxon>Cytophagia</taxon>
        <taxon>Cytophagales</taxon>
        <taxon>Hymenobacteraceae</taxon>
        <taxon>Hymenobacter</taxon>
    </lineage>
</organism>
<dbReference type="Pfam" id="PF20465">
    <property type="entry name" value="MmeI_hel"/>
    <property type="match status" value="1"/>
</dbReference>
<evidence type="ECO:0000256" key="1">
    <source>
        <dbReference type="ARBA" id="ARBA00011900"/>
    </source>
</evidence>
<dbReference type="PANTHER" id="PTHR33841">
    <property type="entry name" value="DNA METHYLTRANSFERASE YEEA-RELATED"/>
    <property type="match status" value="1"/>
</dbReference>
<feature type="domain" description="MmeI-like N-terminal" evidence="5">
    <location>
        <begin position="17"/>
        <end position="241"/>
    </location>
</feature>
<evidence type="ECO:0000259" key="5">
    <source>
        <dbReference type="Pfam" id="PF20464"/>
    </source>
</evidence>
<keyword evidence="2 9" id="KW-0489">Methyltransferase</keyword>
<accession>A0ABR7MPJ1</accession>
<evidence type="ECO:0000259" key="7">
    <source>
        <dbReference type="Pfam" id="PF20466"/>
    </source>
</evidence>
<keyword evidence="3" id="KW-0808">Transferase</keyword>
<name>A0ABR7MPJ1_9BACT</name>
<dbReference type="Proteomes" id="UP000622017">
    <property type="component" value="Unassembled WGS sequence"/>
</dbReference>
<evidence type="ECO:0000259" key="8">
    <source>
        <dbReference type="Pfam" id="PF20473"/>
    </source>
</evidence>
<keyword evidence="10" id="KW-1185">Reference proteome</keyword>
<dbReference type="InterPro" id="IPR002052">
    <property type="entry name" value="DNA_methylase_N6_adenine_CS"/>
</dbReference>
<dbReference type="SUPFAM" id="SSF53335">
    <property type="entry name" value="S-adenosyl-L-methionine-dependent methyltransferases"/>
    <property type="match status" value="1"/>
</dbReference>
<dbReference type="Pfam" id="PF20473">
    <property type="entry name" value="MmeI_Mtase"/>
    <property type="match status" value="1"/>
</dbReference>
<evidence type="ECO:0000313" key="9">
    <source>
        <dbReference type="EMBL" id="MBC6613001.1"/>
    </source>
</evidence>
<proteinExistence type="predicted"/>
<sequence length="1162" mass="127691">MLLLFYLYPVSSVTYPEFEARWKNSGGAERANYGLFLQDLCDLLGVPRPDATTDNPAQDAYVLERAVTFDDGAGKKSTGRIDLYKRGCFVLETKQGTDTPDVLAQAERAQLGLPPERRRKGHAVRNTGKWRQMMEAARQQALGYVRALPTTEPRPLFVIVADVGYALDLYSNFAGVGDSFVPFPDSQRFRLPLAALANEETRAMLRLLFTDPRELDPSRRAAQVTRKLAAQLAALSAQLEQAGHASDVVAQFLMRCLFTMFAEDTGLIPKQSFTGLLEQYDTDERRQYLPDVLTSLWTTMDAGGFSPSLVARIPRFNGQLFHNAAALPLSVAQVTLLRQAAAADWTTVEPAIFGTLLERALDPKERHRLGAHYTPRRYVERLVLPTVIEPLRREWAAAQAASARRQDEGNLNAARNELVKFQRRLTTVKVLDPACGTGNFLYVTLEHLKRLEGEVLDAINGFGQTGLLDLAGGTTVGPRQLLGLELNPRASAIADVVLRIGYLQWHIRTHGLTQMPEPLLTDDHNIQKQDAALQHGPPTPRLDAQGNPVTRWDGTTRPHPVTGLAVPDETARAVVLDYPNPHPAEWPAADFIVGNPPFIGAKYVREALGDGYAESLRAAYKGRVPESADLVMYWWHNAAETVRAGRAERFGFITTNSISQPFNRRVMQPFLDGDKPPLALAFAIPDHPWVEGGDGAAVRIAMTVAEPNGFAPGRLLEVRTEAVPEGDEAADVTFTEHQGHILPSLSIGVDFDSAQPLKANASLANRGVQLMGSGFIVEPEKAKKLGLGQIPELSNHIRAYRNGKDLTDKPRGALVIDLFGLKDADVLAKFPDVYQHILETVKPERDQNNRASYRLNWWIFGEARSNFRPALQGISRFIVTAVTAKHRLFQFLPADTLPDDALIAIATEDAYYLGVLSSRLHTTWALTVGTDLGGNTPRYIKGRCFDPFPFPDATPTQQARIRELAETLDAHRKRQQAAHPTLTLTNLYNVVEKLRAGQPLNAKEQTTNQQGLASVLLSLHNDLDAAVADAYGWPVDLPEAELLARLVQLNHARAAEEAAGTVRYLRPAYQAPGQQQSALTLGTTATAAAAVAETAPQPWPAELAQQMQAVRAVVTQAGVPLTPKQVAARFKKAKPAQVQPMLATLTALSLLRHLEPEDAYAA</sequence>
<dbReference type="Pfam" id="PF20466">
    <property type="entry name" value="MmeI_TRD"/>
    <property type="match status" value="1"/>
</dbReference>
<dbReference type="InterPro" id="IPR046819">
    <property type="entry name" value="MmeI_hel"/>
</dbReference>
<dbReference type="GO" id="GO:0008168">
    <property type="term" value="F:methyltransferase activity"/>
    <property type="evidence" value="ECO:0007669"/>
    <property type="project" value="UniProtKB-KW"/>
</dbReference>
<dbReference type="Pfam" id="PF20464">
    <property type="entry name" value="MmeI_N"/>
    <property type="match status" value="1"/>
</dbReference>
<feature type="domain" description="MmeI-like DNA-methyltransferase" evidence="8">
    <location>
        <begin position="414"/>
        <end position="694"/>
    </location>
</feature>